<protein>
    <recommendedName>
        <fullName evidence="1">N-acetyltransferase domain-containing protein</fullName>
    </recommendedName>
</protein>
<sequence>MRAMLYAPQIRAESLETAEATIKSLGGTIVYHRQDSQIGGGVIAHLIVEGERAAIGGILDLISAEKLDGFTEFGPGATMTGNAAYRVAVSGDEVGILLVFAEVAAEVPTRVYPETSAMIRSLVATGQTWIAFDANDQIVGYALSSKQDNTIVLTYLGVSKTARDQHISTALVSKLKESGVPILTDVRPDNKSSMVERFARFGFVEIPTVFESTKLRWEKSDQA</sequence>
<name>A0A0R3CG30_9BRAD</name>
<dbReference type="SUPFAM" id="SSF55729">
    <property type="entry name" value="Acyl-CoA N-acyltransferases (Nat)"/>
    <property type="match status" value="1"/>
</dbReference>
<dbReference type="GO" id="GO:0016747">
    <property type="term" value="F:acyltransferase activity, transferring groups other than amino-acyl groups"/>
    <property type="evidence" value="ECO:0007669"/>
    <property type="project" value="InterPro"/>
</dbReference>
<dbReference type="Pfam" id="PF13673">
    <property type="entry name" value="Acetyltransf_10"/>
    <property type="match status" value="1"/>
</dbReference>
<gene>
    <name evidence="2" type="ORF">AOQ72_19125</name>
</gene>
<dbReference type="InterPro" id="IPR016181">
    <property type="entry name" value="Acyl_CoA_acyltransferase"/>
</dbReference>
<organism evidence="2 3">
    <name type="scientific">Bradyrhizobium yuanmingense</name>
    <dbReference type="NCBI Taxonomy" id="108015"/>
    <lineage>
        <taxon>Bacteria</taxon>
        <taxon>Pseudomonadati</taxon>
        <taxon>Pseudomonadota</taxon>
        <taxon>Alphaproteobacteria</taxon>
        <taxon>Hyphomicrobiales</taxon>
        <taxon>Nitrobacteraceae</taxon>
        <taxon>Bradyrhizobium</taxon>
    </lineage>
</organism>
<accession>A0A0R3CG30</accession>
<dbReference type="InterPro" id="IPR000182">
    <property type="entry name" value="GNAT_dom"/>
</dbReference>
<dbReference type="Gene3D" id="3.40.630.30">
    <property type="match status" value="1"/>
</dbReference>
<dbReference type="AlphaFoldDB" id="A0A0R3CG30"/>
<reference evidence="2 3" key="1">
    <citation type="submission" date="2015-09" db="EMBL/GenBank/DDBJ databases">
        <title>Draft Genome Sequence of the Strain BR 3267 (Bradyrhizobium yuanmingense) recommended as inoculant for cowpea in Brazil.</title>
        <authorList>
            <person name="Simoes-Araujo J.L."/>
            <person name="Zilli J.E."/>
        </authorList>
    </citation>
    <scope>NUCLEOTIDE SEQUENCE [LARGE SCALE GENOMIC DNA]</scope>
    <source>
        <strain evidence="2 3">BR3267</strain>
    </source>
</reference>
<dbReference type="EMBL" id="LJYF01000026">
    <property type="protein sequence ID" value="KRP96418.1"/>
    <property type="molecule type" value="Genomic_DNA"/>
</dbReference>
<dbReference type="PROSITE" id="PS51186">
    <property type="entry name" value="GNAT"/>
    <property type="match status" value="1"/>
</dbReference>
<dbReference type="OrthoDB" id="8233063at2"/>
<evidence type="ECO:0000313" key="2">
    <source>
        <dbReference type="EMBL" id="KRP96418.1"/>
    </source>
</evidence>
<comment type="caution">
    <text evidence="2">The sequence shown here is derived from an EMBL/GenBank/DDBJ whole genome shotgun (WGS) entry which is preliminary data.</text>
</comment>
<proteinExistence type="predicted"/>
<dbReference type="Proteomes" id="UP000051380">
    <property type="component" value="Unassembled WGS sequence"/>
</dbReference>
<feature type="domain" description="N-acetyltransferase" evidence="1">
    <location>
        <begin position="83"/>
        <end position="222"/>
    </location>
</feature>
<evidence type="ECO:0000313" key="3">
    <source>
        <dbReference type="Proteomes" id="UP000051380"/>
    </source>
</evidence>
<evidence type="ECO:0000259" key="1">
    <source>
        <dbReference type="PROSITE" id="PS51186"/>
    </source>
</evidence>